<dbReference type="SUPFAM" id="SSF57850">
    <property type="entry name" value="RING/U-box"/>
    <property type="match status" value="1"/>
</dbReference>
<dbReference type="GO" id="GO:0003677">
    <property type="term" value="F:DNA binding"/>
    <property type="evidence" value="ECO:0007669"/>
    <property type="project" value="UniProtKB-UniRule"/>
</dbReference>
<evidence type="ECO:0000259" key="10">
    <source>
        <dbReference type="PROSITE" id="PS50089"/>
    </source>
</evidence>
<evidence type="ECO:0000256" key="4">
    <source>
        <dbReference type="ARBA" id="ARBA00022723"/>
    </source>
</evidence>
<evidence type="ECO:0000256" key="6">
    <source>
        <dbReference type="ARBA" id="ARBA00022833"/>
    </source>
</evidence>
<keyword evidence="13" id="KW-1185">Reference proteome</keyword>
<evidence type="ECO:0000313" key="13">
    <source>
        <dbReference type="Proteomes" id="UP000515788"/>
    </source>
</evidence>
<feature type="zinc finger region" description="C3H1-type" evidence="7">
    <location>
        <begin position="112"/>
        <end position="140"/>
    </location>
</feature>
<feature type="compositionally biased region" description="Basic and acidic residues" evidence="9">
    <location>
        <begin position="53"/>
        <end position="71"/>
    </location>
</feature>
<dbReference type="SUPFAM" id="SSF90229">
    <property type="entry name" value="CCCH zinc finger"/>
    <property type="match status" value="1"/>
</dbReference>
<dbReference type="Gene3D" id="3.30.40.10">
    <property type="entry name" value="Zinc/RING finger domain, C3HC4 (zinc finger)"/>
    <property type="match status" value="1"/>
</dbReference>
<evidence type="ECO:0000256" key="9">
    <source>
        <dbReference type="SAM" id="MobiDB-lite"/>
    </source>
</evidence>
<evidence type="ECO:0000256" key="5">
    <source>
        <dbReference type="ARBA" id="ARBA00022771"/>
    </source>
</evidence>
<dbReference type="PROSITE" id="PS50089">
    <property type="entry name" value="ZF_RING_2"/>
    <property type="match status" value="1"/>
</dbReference>
<dbReference type="InterPro" id="IPR013083">
    <property type="entry name" value="Znf_RING/FYVE/PHD"/>
</dbReference>
<keyword evidence="8" id="KW-0507">mRNA processing</keyword>
<comment type="subcellular location">
    <subcellularLocation>
        <location evidence="8">Nucleus</location>
    </subcellularLocation>
</comment>
<dbReference type="PANTHER" id="PTHR12930:SF0">
    <property type="entry name" value="RING FINGER PROTEIN 113B"/>
    <property type="match status" value="1"/>
</dbReference>
<dbReference type="AlphaFoldDB" id="A0A7G3ZFC6"/>
<dbReference type="InterPro" id="IPR001841">
    <property type="entry name" value="Znf_RING"/>
</dbReference>
<evidence type="ECO:0000256" key="1">
    <source>
        <dbReference type="ARBA" id="ARBA00003777"/>
    </source>
</evidence>
<dbReference type="GO" id="GO:0005684">
    <property type="term" value="C:U2-type spliceosomal complex"/>
    <property type="evidence" value="ECO:0007669"/>
    <property type="project" value="TreeGrafter"/>
</dbReference>
<comment type="function">
    <text evidence="1 8">Involved in pre-mRNA splicing.</text>
</comment>
<comment type="subunit">
    <text evidence="8">Associated with the spliceosome.</text>
</comment>
<dbReference type="InterPro" id="IPR036855">
    <property type="entry name" value="Znf_CCCH_sf"/>
</dbReference>
<sequence length="237" mass="26577">MFKKRTSGSDSNRRKKVRLEVDREKSDEMSLKTQTEATKIDNDAKGTSGTGKRGGDEVLRLGDDSDDERKFTLSVNDDATREDRLTAELQNSSKGSKRIGQPSNVRTTLLMDYQPDVCKDYQQTGYCGYGDSCKFLHTRDSFKGGWQLNQEWKIDSNEATEEAGKPVDLSEVPPKCAICEKEYKSPVLTSCGHYFCSGCFTKRVRQDSKCLICGRDTHGVAKMANNLRKLLKAKQSS</sequence>
<dbReference type="GeneID" id="59325348"/>
<dbReference type="GO" id="GO:0034247">
    <property type="term" value="P:snoRNA splicing"/>
    <property type="evidence" value="ECO:0007669"/>
    <property type="project" value="TreeGrafter"/>
</dbReference>
<dbReference type="GO" id="GO:0006397">
    <property type="term" value="P:mRNA processing"/>
    <property type="evidence" value="ECO:0007669"/>
    <property type="project" value="UniProtKB-KW"/>
</dbReference>
<keyword evidence="6 7" id="KW-0862">Zinc</keyword>
<evidence type="ECO:0000313" key="12">
    <source>
        <dbReference type="EMBL" id="QLL32212.1"/>
    </source>
</evidence>
<feature type="domain" description="C3H1-type" evidence="11">
    <location>
        <begin position="112"/>
        <end position="140"/>
    </location>
</feature>
<feature type="domain" description="RING-type" evidence="10">
    <location>
        <begin position="176"/>
        <end position="213"/>
    </location>
</feature>
<reference evidence="12 13" key="1">
    <citation type="submission" date="2020-06" db="EMBL/GenBank/DDBJ databases">
        <title>The yeast mating-type switching endonuclease HO is a domesticated member of an unorthodox homing genetic element family.</title>
        <authorList>
            <person name="Coughlan A.Y."/>
            <person name="Lombardi L."/>
            <person name="Braun-Galleani S."/>
            <person name="Martos A.R."/>
            <person name="Galeote V."/>
            <person name="Bigey F."/>
            <person name="Dequin S."/>
            <person name="Byrne K.P."/>
            <person name="Wolfe K.H."/>
        </authorList>
    </citation>
    <scope>NUCLEOTIDE SEQUENCE [LARGE SCALE GENOMIC DNA]</scope>
    <source>
        <strain evidence="12 13">CBS764</strain>
    </source>
</reference>
<comment type="similarity">
    <text evidence="2 8">Belongs to the CWC24 family.</text>
</comment>
<keyword evidence="8" id="KW-0508">mRNA splicing</keyword>
<dbReference type="KEGG" id="tgb:HG536_0C03810"/>
<gene>
    <name evidence="12" type="ORF">HG536_0C03810</name>
</gene>
<dbReference type="RefSeq" id="XP_037138887.1">
    <property type="nucleotide sequence ID" value="XM_037282991.1"/>
</dbReference>
<protein>
    <recommendedName>
        <fullName evidence="3 8">Pre-mRNA-splicing factor CWC24</fullName>
    </recommendedName>
</protein>
<dbReference type="SMART" id="SM00184">
    <property type="entry name" value="RING"/>
    <property type="match status" value="1"/>
</dbReference>
<dbReference type="SMART" id="SM00356">
    <property type="entry name" value="ZnF_C3H1"/>
    <property type="match status" value="1"/>
</dbReference>
<dbReference type="EMBL" id="CP059248">
    <property type="protein sequence ID" value="QLL32212.1"/>
    <property type="molecule type" value="Genomic_DNA"/>
</dbReference>
<proteinExistence type="inferred from homology"/>
<dbReference type="Gene3D" id="4.10.1000.10">
    <property type="entry name" value="Zinc finger, CCCH-type"/>
    <property type="match status" value="1"/>
</dbReference>
<dbReference type="InterPro" id="IPR039971">
    <property type="entry name" value="CWC24-like"/>
</dbReference>
<evidence type="ECO:0000256" key="8">
    <source>
        <dbReference type="RuleBase" id="RU367110"/>
    </source>
</evidence>
<keyword evidence="8" id="KW-0238">DNA-binding</keyword>
<dbReference type="Proteomes" id="UP000515788">
    <property type="component" value="Chromosome 3"/>
</dbReference>
<keyword evidence="4 7" id="KW-0479">Metal-binding</keyword>
<accession>A0A7G3ZFC6</accession>
<dbReference type="CDD" id="cd16539">
    <property type="entry name" value="RING-HC_RNF113A_B"/>
    <property type="match status" value="1"/>
</dbReference>
<keyword evidence="8" id="KW-0539">Nucleus</keyword>
<dbReference type="PANTHER" id="PTHR12930">
    <property type="entry name" value="ZINC FINGER PROTEIN 183"/>
    <property type="match status" value="1"/>
</dbReference>
<keyword evidence="8" id="KW-0747">Spliceosome</keyword>
<keyword evidence="5 7" id="KW-0863">Zinc-finger</keyword>
<dbReference type="PROSITE" id="PS50103">
    <property type="entry name" value="ZF_C3H1"/>
    <property type="match status" value="1"/>
</dbReference>
<dbReference type="Pfam" id="PF00642">
    <property type="entry name" value="zf-CCCH"/>
    <property type="match status" value="1"/>
</dbReference>
<dbReference type="OrthoDB" id="25761at2759"/>
<dbReference type="Pfam" id="PF13920">
    <property type="entry name" value="zf-C3HC4_3"/>
    <property type="match status" value="1"/>
</dbReference>
<evidence type="ECO:0000256" key="7">
    <source>
        <dbReference type="PROSITE-ProRule" id="PRU00723"/>
    </source>
</evidence>
<evidence type="ECO:0000256" key="2">
    <source>
        <dbReference type="ARBA" id="ARBA00009161"/>
    </source>
</evidence>
<evidence type="ECO:0000259" key="11">
    <source>
        <dbReference type="PROSITE" id="PS50103"/>
    </source>
</evidence>
<feature type="compositionally biased region" description="Basic and acidic residues" evidence="9">
    <location>
        <begin position="18"/>
        <end position="30"/>
    </location>
</feature>
<dbReference type="GO" id="GO:0008270">
    <property type="term" value="F:zinc ion binding"/>
    <property type="evidence" value="ECO:0007669"/>
    <property type="project" value="UniProtKB-KW"/>
</dbReference>
<name>A0A7G3ZFC6_9SACH</name>
<evidence type="ECO:0000256" key="3">
    <source>
        <dbReference type="ARBA" id="ARBA00020647"/>
    </source>
</evidence>
<dbReference type="InterPro" id="IPR000571">
    <property type="entry name" value="Znf_CCCH"/>
</dbReference>
<feature type="region of interest" description="Disordered" evidence="9">
    <location>
        <begin position="1"/>
        <end position="77"/>
    </location>
</feature>
<organism evidence="12 13">
    <name type="scientific">Torulaspora globosa</name>
    <dbReference type="NCBI Taxonomy" id="48254"/>
    <lineage>
        <taxon>Eukaryota</taxon>
        <taxon>Fungi</taxon>
        <taxon>Dikarya</taxon>
        <taxon>Ascomycota</taxon>
        <taxon>Saccharomycotina</taxon>
        <taxon>Saccharomycetes</taxon>
        <taxon>Saccharomycetales</taxon>
        <taxon>Saccharomycetaceae</taxon>
        <taxon>Torulaspora</taxon>
    </lineage>
</organism>